<comment type="subcellular location">
    <subcellularLocation>
        <location evidence="4">Cytoplasm</location>
    </subcellularLocation>
</comment>
<keyword evidence="4 6" id="KW-0641">Proline biosynthesis</keyword>
<feature type="domain" description="Pyrroline-5-carboxylate reductase catalytic N-terminal" evidence="7">
    <location>
        <begin position="2"/>
        <end position="94"/>
    </location>
</feature>
<evidence type="ECO:0000256" key="2">
    <source>
        <dbReference type="ARBA" id="ARBA00022857"/>
    </source>
</evidence>
<dbReference type="PANTHER" id="PTHR11645:SF0">
    <property type="entry name" value="PYRROLINE-5-CARBOXYLATE REDUCTASE 3"/>
    <property type="match status" value="1"/>
</dbReference>
<evidence type="ECO:0000256" key="3">
    <source>
        <dbReference type="ARBA" id="ARBA00023002"/>
    </source>
</evidence>
<keyword evidence="3 4" id="KW-0560">Oxidoreductase</keyword>
<name>A0ABW4RUY8_9ACTN</name>
<sequence length="269" mass="28078">MRIVLVGVGKMGEAVLAGIVSARGPQDVLVVNRRRERDEELRERYGVTPAALDEAAARADVVVLAVKPKDITGQLDAMRESLRPEAVVVSLAAGLPLEVMQRHLAEGQPVVRVMPNTPSLVGQGMSAVSAGQGVSKEQLELVTDLMITCGEVVVVPESQQDAVTAVSGSGPAYLFAVAEAMAEAGVQLGLPREVATRLANQTIKGAGVMLVESGTHPSILRENVTSPGGTTAQALKVLDERAVRAAFSAAMTACHDTSAAMARAQLEQD</sequence>
<feature type="domain" description="Pyrroline-5-carboxylate reductase dimerisation" evidence="8">
    <location>
        <begin position="157"/>
        <end position="260"/>
    </location>
</feature>
<dbReference type="NCBIfam" id="TIGR00112">
    <property type="entry name" value="proC"/>
    <property type="match status" value="1"/>
</dbReference>
<evidence type="ECO:0000313" key="10">
    <source>
        <dbReference type="Proteomes" id="UP001597326"/>
    </source>
</evidence>
<protein>
    <recommendedName>
        <fullName evidence="4 5">Pyrroline-5-carboxylate reductase</fullName>
        <shortName evidence="4">P5C reductase</shortName>
        <shortName evidence="4">P5CR</shortName>
        <ecNumber evidence="4 5">1.5.1.2</ecNumber>
    </recommendedName>
    <alternativeName>
        <fullName evidence="4">PCA reductase</fullName>
    </alternativeName>
</protein>
<dbReference type="InterPro" id="IPR008927">
    <property type="entry name" value="6-PGluconate_DH-like_C_sf"/>
</dbReference>
<dbReference type="InterPro" id="IPR028939">
    <property type="entry name" value="P5C_Rdtase_cat_N"/>
</dbReference>
<keyword evidence="4" id="KW-0963">Cytoplasm</keyword>
<reference evidence="10" key="1">
    <citation type="journal article" date="2019" name="Int. J. Syst. Evol. Microbiol.">
        <title>The Global Catalogue of Microorganisms (GCM) 10K type strain sequencing project: providing services to taxonomists for standard genome sequencing and annotation.</title>
        <authorList>
            <consortium name="The Broad Institute Genomics Platform"/>
            <consortium name="The Broad Institute Genome Sequencing Center for Infectious Disease"/>
            <person name="Wu L."/>
            <person name="Ma J."/>
        </authorList>
    </citation>
    <scope>NUCLEOTIDE SEQUENCE [LARGE SCALE GENOMIC DNA]</scope>
    <source>
        <strain evidence="10">CAIM 431</strain>
    </source>
</reference>
<organism evidence="9 10">
    <name type="scientific">Luteococcus peritonei</name>
    <dbReference type="NCBI Taxonomy" id="88874"/>
    <lineage>
        <taxon>Bacteria</taxon>
        <taxon>Bacillati</taxon>
        <taxon>Actinomycetota</taxon>
        <taxon>Actinomycetes</taxon>
        <taxon>Propionibacteriales</taxon>
        <taxon>Propionibacteriaceae</taxon>
        <taxon>Luteococcus</taxon>
    </lineage>
</organism>
<dbReference type="PROSITE" id="PS00521">
    <property type="entry name" value="P5CR"/>
    <property type="match status" value="1"/>
</dbReference>
<dbReference type="SUPFAM" id="SSF51735">
    <property type="entry name" value="NAD(P)-binding Rossmann-fold domains"/>
    <property type="match status" value="1"/>
</dbReference>
<dbReference type="InterPro" id="IPR036291">
    <property type="entry name" value="NAD(P)-bd_dom_sf"/>
</dbReference>
<dbReference type="EMBL" id="JBHUFZ010000016">
    <property type="protein sequence ID" value="MFD1890137.1"/>
    <property type="molecule type" value="Genomic_DNA"/>
</dbReference>
<dbReference type="InterPro" id="IPR053790">
    <property type="entry name" value="P5CR-like_CS"/>
</dbReference>
<dbReference type="PANTHER" id="PTHR11645">
    <property type="entry name" value="PYRROLINE-5-CARBOXYLATE REDUCTASE"/>
    <property type="match status" value="1"/>
</dbReference>
<evidence type="ECO:0000256" key="1">
    <source>
        <dbReference type="ARBA" id="ARBA00005525"/>
    </source>
</evidence>
<gene>
    <name evidence="4 9" type="primary">proC</name>
    <name evidence="9" type="ORF">ACFSCS_08060</name>
</gene>
<dbReference type="Proteomes" id="UP001597326">
    <property type="component" value="Unassembled WGS sequence"/>
</dbReference>
<evidence type="ECO:0000256" key="5">
    <source>
        <dbReference type="NCBIfam" id="TIGR00112"/>
    </source>
</evidence>
<dbReference type="HAMAP" id="MF_01925">
    <property type="entry name" value="P5C_reductase"/>
    <property type="match status" value="1"/>
</dbReference>
<dbReference type="Gene3D" id="1.10.3730.10">
    <property type="entry name" value="ProC C-terminal domain-like"/>
    <property type="match status" value="1"/>
</dbReference>
<dbReference type="InterPro" id="IPR029036">
    <property type="entry name" value="P5CR_dimer"/>
</dbReference>
<evidence type="ECO:0000259" key="7">
    <source>
        <dbReference type="Pfam" id="PF03807"/>
    </source>
</evidence>
<comment type="caution">
    <text evidence="9">The sequence shown here is derived from an EMBL/GenBank/DDBJ whole genome shotgun (WGS) entry which is preliminary data.</text>
</comment>
<keyword evidence="10" id="KW-1185">Reference proteome</keyword>
<comment type="catalytic activity">
    <reaction evidence="4 6">
        <text>L-proline + NADP(+) = (S)-1-pyrroline-5-carboxylate + NADPH + 2 H(+)</text>
        <dbReference type="Rhea" id="RHEA:14109"/>
        <dbReference type="ChEBI" id="CHEBI:15378"/>
        <dbReference type="ChEBI" id="CHEBI:17388"/>
        <dbReference type="ChEBI" id="CHEBI:57783"/>
        <dbReference type="ChEBI" id="CHEBI:58349"/>
        <dbReference type="ChEBI" id="CHEBI:60039"/>
        <dbReference type="EC" id="1.5.1.2"/>
    </reaction>
</comment>
<dbReference type="EC" id="1.5.1.2" evidence="4 5"/>
<dbReference type="RefSeq" id="WP_343873102.1">
    <property type="nucleotide sequence ID" value="NZ_BAAAIX010000013.1"/>
</dbReference>
<dbReference type="Gene3D" id="3.40.50.720">
    <property type="entry name" value="NAD(P)-binding Rossmann-like Domain"/>
    <property type="match status" value="1"/>
</dbReference>
<evidence type="ECO:0000256" key="6">
    <source>
        <dbReference type="RuleBase" id="RU003903"/>
    </source>
</evidence>
<dbReference type="Pfam" id="PF14748">
    <property type="entry name" value="P5CR_dimer"/>
    <property type="match status" value="1"/>
</dbReference>
<keyword evidence="2 4" id="KW-0521">NADP</keyword>
<keyword evidence="4 6" id="KW-0028">Amino-acid biosynthesis</keyword>
<dbReference type="Pfam" id="PF03807">
    <property type="entry name" value="F420_oxidored"/>
    <property type="match status" value="1"/>
</dbReference>
<dbReference type="InterPro" id="IPR000304">
    <property type="entry name" value="Pyrroline-COOH_reductase"/>
</dbReference>
<evidence type="ECO:0000313" key="9">
    <source>
        <dbReference type="EMBL" id="MFD1890137.1"/>
    </source>
</evidence>
<dbReference type="PIRSF" id="PIRSF000193">
    <property type="entry name" value="Pyrrol-5-carb_rd"/>
    <property type="match status" value="1"/>
</dbReference>
<evidence type="ECO:0000256" key="4">
    <source>
        <dbReference type="HAMAP-Rule" id="MF_01925"/>
    </source>
</evidence>
<comment type="catalytic activity">
    <reaction evidence="4">
        <text>L-proline + NAD(+) = (S)-1-pyrroline-5-carboxylate + NADH + 2 H(+)</text>
        <dbReference type="Rhea" id="RHEA:14105"/>
        <dbReference type="ChEBI" id="CHEBI:15378"/>
        <dbReference type="ChEBI" id="CHEBI:17388"/>
        <dbReference type="ChEBI" id="CHEBI:57540"/>
        <dbReference type="ChEBI" id="CHEBI:57945"/>
        <dbReference type="ChEBI" id="CHEBI:60039"/>
        <dbReference type="EC" id="1.5.1.2"/>
    </reaction>
</comment>
<evidence type="ECO:0000259" key="8">
    <source>
        <dbReference type="Pfam" id="PF14748"/>
    </source>
</evidence>
<accession>A0ABW4RUY8</accession>
<dbReference type="SUPFAM" id="SSF48179">
    <property type="entry name" value="6-phosphogluconate dehydrogenase C-terminal domain-like"/>
    <property type="match status" value="1"/>
</dbReference>
<comment type="function">
    <text evidence="4">Catalyzes the reduction of 1-pyrroline-5-carboxylate (PCA) to L-proline.</text>
</comment>
<dbReference type="GO" id="GO:0004735">
    <property type="term" value="F:pyrroline-5-carboxylate reductase activity"/>
    <property type="evidence" value="ECO:0007669"/>
    <property type="project" value="UniProtKB-EC"/>
</dbReference>
<comment type="pathway">
    <text evidence="4 6">Amino-acid biosynthesis; L-proline biosynthesis; L-proline from L-glutamate 5-semialdehyde: step 1/1.</text>
</comment>
<comment type="similarity">
    <text evidence="1 4 6">Belongs to the pyrroline-5-carboxylate reductase family.</text>
</comment>
<proteinExistence type="inferred from homology"/>